<dbReference type="AlphaFoldDB" id="T0RYW0"/>
<dbReference type="GeneID" id="19945559"/>
<evidence type="ECO:0000256" key="2">
    <source>
        <dbReference type="ARBA" id="ARBA00022679"/>
    </source>
</evidence>
<keyword evidence="6" id="KW-1185">Reference proteome</keyword>
<name>T0RYW0_SAPDV</name>
<dbReference type="VEuPathDB" id="FungiDB:SDRG_04832"/>
<dbReference type="STRING" id="1156394.T0RYW0"/>
<dbReference type="EMBL" id="JH767143">
    <property type="protein sequence ID" value="EQC37808.1"/>
    <property type="molecule type" value="Genomic_DNA"/>
</dbReference>
<proteinExistence type="predicted"/>
<evidence type="ECO:0000313" key="5">
    <source>
        <dbReference type="EMBL" id="EQC37808.1"/>
    </source>
</evidence>
<dbReference type="InterPro" id="IPR051259">
    <property type="entry name" value="rRNA_Methyltransferase"/>
</dbReference>
<evidence type="ECO:0000313" key="6">
    <source>
        <dbReference type="Proteomes" id="UP000030762"/>
    </source>
</evidence>
<evidence type="ECO:0000259" key="4">
    <source>
        <dbReference type="Pfam" id="PF00588"/>
    </source>
</evidence>
<keyword evidence="1" id="KW-0489">Methyltransferase</keyword>
<dbReference type="InterPro" id="IPR029026">
    <property type="entry name" value="tRNA_m1G_MTases_N"/>
</dbReference>
<accession>T0RYW0</accession>
<dbReference type="OMA" id="NCHMENS"/>
<dbReference type="GO" id="GO:0032259">
    <property type="term" value="P:methylation"/>
    <property type="evidence" value="ECO:0007669"/>
    <property type="project" value="UniProtKB-KW"/>
</dbReference>
<dbReference type="eggNOG" id="KOG0838">
    <property type="taxonomic scope" value="Eukaryota"/>
</dbReference>
<dbReference type="Gene3D" id="3.40.1280.10">
    <property type="match status" value="1"/>
</dbReference>
<dbReference type="GO" id="GO:0003723">
    <property type="term" value="F:RNA binding"/>
    <property type="evidence" value="ECO:0007669"/>
    <property type="project" value="InterPro"/>
</dbReference>
<evidence type="ECO:0000256" key="3">
    <source>
        <dbReference type="SAM" id="MobiDB-lite"/>
    </source>
</evidence>
<gene>
    <name evidence="5" type="ORF">SDRG_04832</name>
</gene>
<dbReference type="PANTHER" id="PTHR43191">
    <property type="entry name" value="RRNA METHYLTRANSFERASE 3"/>
    <property type="match status" value="1"/>
</dbReference>
<dbReference type="InterPro" id="IPR029028">
    <property type="entry name" value="Alpha/beta_knot_MTases"/>
</dbReference>
<dbReference type="SUPFAM" id="SSF75217">
    <property type="entry name" value="alpha/beta knot"/>
    <property type="match status" value="1"/>
</dbReference>
<dbReference type="GO" id="GO:0006396">
    <property type="term" value="P:RNA processing"/>
    <property type="evidence" value="ECO:0007669"/>
    <property type="project" value="InterPro"/>
</dbReference>
<dbReference type="InParanoid" id="T0RYW0"/>
<dbReference type="Pfam" id="PF00588">
    <property type="entry name" value="SpoU_methylase"/>
    <property type="match status" value="1"/>
</dbReference>
<feature type="region of interest" description="Disordered" evidence="3">
    <location>
        <begin position="1"/>
        <end position="22"/>
    </location>
</feature>
<sequence length="189" mass="20397">MAAAPWNRLAPHPSTGTMSAIDPPPRGQIWIVNNIQKRKNIRDLLLSAAAFGVVEVFVVGHKLLSFESALQFDDTMPGFELPFPITRCATLVECRNLLKTRNPLTQIVGIEILHNAKSVNDKDVFTAAPMAFMVGNEGSGLSDAQVAICDGFVYIPQYGGGTASLNVTVAASIIMHKYAAWARSSVHCS</sequence>
<dbReference type="Proteomes" id="UP000030762">
    <property type="component" value="Unassembled WGS sequence"/>
</dbReference>
<feature type="domain" description="tRNA/rRNA methyltransferase SpoU type" evidence="4">
    <location>
        <begin position="31"/>
        <end position="176"/>
    </location>
</feature>
<dbReference type="RefSeq" id="XP_008608741.1">
    <property type="nucleotide sequence ID" value="XM_008610519.1"/>
</dbReference>
<dbReference type="InterPro" id="IPR001537">
    <property type="entry name" value="SpoU_MeTrfase"/>
</dbReference>
<dbReference type="GO" id="GO:0008173">
    <property type="term" value="F:RNA methyltransferase activity"/>
    <property type="evidence" value="ECO:0007669"/>
    <property type="project" value="InterPro"/>
</dbReference>
<reference evidence="5 6" key="1">
    <citation type="submission" date="2012-04" db="EMBL/GenBank/DDBJ databases">
        <title>The Genome Sequence of Saprolegnia declina VS20.</title>
        <authorList>
            <consortium name="The Broad Institute Genome Sequencing Platform"/>
            <person name="Russ C."/>
            <person name="Nusbaum C."/>
            <person name="Tyler B."/>
            <person name="van West P."/>
            <person name="Dieguez-Uribeondo J."/>
            <person name="de Bruijn I."/>
            <person name="Tripathy S."/>
            <person name="Jiang R."/>
            <person name="Young S.K."/>
            <person name="Zeng Q."/>
            <person name="Gargeya S."/>
            <person name="Fitzgerald M."/>
            <person name="Haas B."/>
            <person name="Abouelleil A."/>
            <person name="Alvarado L."/>
            <person name="Arachchi H.M."/>
            <person name="Berlin A."/>
            <person name="Chapman S.B."/>
            <person name="Goldberg J."/>
            <person name="Griggs A."/>
            <person name="Gujja S."/>
            <person name="Hansen M."/>
            <person name="Howarth C."/>
            <person name="Imamovic A."/>
            <person name="Larimer J."/>
            <person name="McCowen C."/>
            <person name="Montmayeur A."/>
            <person name="Murphy C."/>
            <person name="Neiman D."/>
            <person name="Pearson M."/>
            <person name="Priest M."/>
            <person name="Roberts A."/>
            <person name="Saif S."/>
            <person name="Shea T."/>
            <person name="Sisk P."/>
            <person name="Sykes S."/>
            <person name="Wortman J."/>
            <person name="Nusbaum C."/>
            <person name="Birren B."/>
        </authorList>
    </citation>
    <scope>NUCLEOTIDE SEQUENCE [LARGE SCALE GENOMIC DNA]</scope>
    <source>
        <strain evidence="5 6">VS20</strain>
    </source>
</reference>
<dbReference type="OrthoDB" id="270651at2759"/>
<dbReference type="PANTHER" id="PTHR43191:SF7">
    <property type="entry name" value="OBP33PEP LIKE PROTEIN"/>
    <property type="match status" value="1"/>
</dbReference>
<keyword evidence="2" id="KW-0808">Transferase</keyword>
<protein>
    <recommendedName>
        <fullName evidence="4">tRNA/rRNA methyltransferase SpoU type domain-containing protein</fullName>
    </recommendedName>
</protein>
<evidence type="ECO:0000256" key="1">
    <source>
        <dbReference type="ARBA" id="ARBA00022603"/>
    </source>
</evidence>
<organism evidence="5 6">
    <name type="scientific">Saprolegnia diclina (strain VS20)</name>
    <dbReference type="NCBI Taxonomy" id="1156394"/>
    <lineage>
        <taxon>Eukaryota</taxon>
        <taxon>Sar</taxon>
        <taxon>Stramenopiles</taxon>
        <taxon>Oomycota</taxon>
        <taxon>Saprolegniomycetes</taxon>
        <taxon>Saprolegniales</taxon>
        <taxon>Saprolegniaceae</taxon>
        <taxon>Saprolegnia</taxon>
    </lineage>
</organism>